<dbReference type="PANTHER" id="PTHR31126">
    <property type="entry name" value="TYROSINE-PROTEIN PHOSPHATASE"/>
    <property type="match status" value="1"/>
</dbReference>
<protein>
    <recommendedName>
        <fullName evidence="1">Tyrosine specific protein phosphatases domain-containing protein</fullName>
    </recommendedName>
</protein>
<dbReference type="Pfam" id="PF13350">
    <property type="entry name" value="Y_phosphatase3"/>
    <property type="match status" value="1"/>
</dbReference>
<organism evidence="2 3">
    <name type="scientific">Aspergillus chevalieri</name>
    <name type="common">Eurotium chevalieri</name>
    <dbReference type="NCBI Taxonomy" id="182096"/>
    <lineage>
        <taxon>Eukaryota</taxon>
        <taxon>Fungi</taxon>
        <taxon>Dikarya</taxon>
        <taxon>Ascomycota</taxon>
        <taxon>Pezizomycotina</taxon>
        <taxon>Eurotiomycetes</taxon>
        <taxon>Eurotiomycetidae</taxon>
        <taxon>Eurotiales</taxon>
        <taxon>Aspergillaceae</taxon>
        <taxon>Aspergillus</taxon>
        <taxon>Aspergillus subgen. Aspergillus</taxon>
    </lineage>
</organism>
<gene>
    <name evidence="2" type="ORF">ACHE_11458A</name>
</gene>
<dbReference type="InterPro" id="IPR026893">
    <property type="entry name" value="Tyr/Ser_Pase_IphP-type"/>
</dbReference>
<dbReference type="InterPro" id="IPR029021">
    <property type="entry name" value="Prot-tyrosine_phosphatase-like"/>
</dbReference>
<dbReference type="InterPro" id="IPR000387">
    <property type="entry name" value="Tyr_Pase_dom"/>
</dbReference>
<dbReference type="Proteomes" id="UP000637239">
    <property type="component" value="Chromosome 1"/>
</dbReference>
<dbReference type="SUPFAM" id="SSF52799">
    <property type="entry name" value="(Phosphotyrosine protein) phosphatases II"/>
    <property type="match status" value="1"/>
</dbReference>
<evidence type="ECO:0000313" key="2">
    <source>
        <dbReference type="EMBL" id="BCR84056.1"/>
    </source>
</evidence>
<dbReference type="EMBL" id="AP024416">
    <property type="protein sequence ID" value="BCR84056.1"/>
    <property type="molecule type" value="Genomic_DNA"/>
</dbReference>
<dbReference type="GeneID" id="66978415"/>
<dbReference type="RefSeq" id="XP_043132578.1">
    <property type="nucleotide sequence ID" value="XM_043276029.1"/>
</dbReference>
<name>A0A7R7VG64_ASPCH</name>
<keyword evidence="3" id="KW-1185">Reference proteome</keyword>
<proteinExistence type="predicted"/>
<evidence type="ECO:0000259" key="1">
    <source>
        <dbReference type="PROSITE" id="PS50056"/>
    </source>
</evidence>
<evidence type="ECO:0000313" key="3">
    <source>
        <dbReference type="Proteomes" id="UP000637239"/>
    </source>
</evidence>
<reference evidence="2" key="2">
    <citation type="submission" date="2021-02" db="EMBL/GenBank/DDBJ databases">
        <title>Aspergillus chevalieri M1 genome sequence.</title>
        <authorList>
            <person name="Kadooka C."/>
            <person name="Mori K."/>
            <person name="Futagami T."/>
        </authorList>
    </citation>
    <scope>NUCLEOTIDE SEQUENCE</scope>
    <source>
        <strain evidence="2">M1</strain>
    </source>
</reference>
<dbReference type="GO" id="GO:0004721">
    <property type="term" value="F:phosphoprotein phosphatase activity"/>
    <property type="evidence" value="ECO:0007669"/>
    <property type="project" value="InterPro"/>
</dbReference>
<dbReference type="PROSITE" id="PS00383">
    <property type="entry name" value="TYR_PHOSPHATASE_1"/>
    <property type="match status" value="1"/>
</dbReference>
<feature type="domain" description="Tyrosine specific protein phosphatases" evidence="1">
    <location>
        <begin position="117"/>
        <end position="181"/>
    </location>
</feature>
<dbReference type="PROSITE" id="PS50056">
    <property type="entry name" value="TYR_PHOSPHATASE_2"/>
    <property type="match status" value="1"/>
</dbReference>
<dbReference type="InterPro" id="IPR016130">
    <property type="entry name" value="Tyr_Pase_AS"/>
</dbReference>
<dbReference type="PANTHER" id="PTHR31126:SF1">
    <property type="entry name" value="TYROSINE SPECIFIC PROTEIN PHOSPHATASES DOMAIN-CONTAINING PROTEIN"/>
    <property type="match status" value="1"/>
</dbReference>
<dbReference type="AlphaFoldDB" id="A0A7R7VG64"/>
<accession>A0A7R7VG64</accession>
<reference evidence="2" key="1">
    <citation type="submission" date="2021-01" db="EMBL/GenBank/DDBJ databases">
        <authorList>
            <consortium name="Aspergillus chevalieri M1 genome sequencing consortium"/>
            <person name="Kazuki M."/>
            <person name="Futagami T."/>
        </authorList>
    </citation>
    <scope>NUCLEOTIDE SEQUENCE</scope>
    <source>
        <strain evidence="2">M1</strain>
    </source>
</reference>
<dbReference type="Gene3D" id="3.90.190.10">
    <property type="entry name" value="Protein tyrosine phosphatase superfamily"/>
    <property type="match status" value="1"/>
</dbReference>
<dbReference type="KEGG" id="ache:ACHE_11458A"/>
<sequence>MIAGLSNFRDVGGLPTRAGTVRRNRLFRSAQPGQITPGGTESLRQLGITTMFDLRSTVEISNYDFMRVKDIDGIQRVSVPIFTNSDTSQQILKRRNYALGQPGFKQEYRGILKNGGSAFTQILKHIRDRPSDACLIHCSLGRDRTGVLIALLLALVGVDDETILVDYERSEEGLAGWRPKLEKILVADDPWLGDNPDALNNMLSARGSNLRGTLEWMRTEYGGPEGYIKEVCGLTEGDLQLIKAHLVDGP</sequence>